<sequence>MSLFVASLNSGSNGNCYYVGNKDEAVLIDVGISCRETETRMARLGLSMRKVKAIFISHEHSDHIRGVAILAKKYKLPVYITPLTLLHGGLAIDADLTIDFIAETPVSIGELLVTPFMKLHDAAHPHSFTVAYEGVKVGVFTDLGAVCENLVQHFQQCHAAFLEANYDEEMLERGRYPYHLKRRIRGGKGHLSNKQALALFMDYKPSYMSHLFLAHLSKDNNDPELVYNLFSTHAGGAEIVVASRYHETALYHICASAVNSYAPLVNLQTSLF</sequence>
<dbReference type="InterPro" id="IPR036866">
    <property type="entry name" value="RibonucZ/Hydroxyglut_hydro"/>
</dbReference>
<gene>
    <name evidence="2" type="ORF">GCM10022392_16090</name>
</gene>
<evidence type="ECO:0000313" key="2">
    <source>
        <dbReference type="EMBL" id="GAA4094210.1"/>
    </source>
</evidence>
<dbReference type="PANTHER" id="PTHR47619">
    <property type="entry name" value="METALLO-HYDROLASE YYCJ-RELATED"/>
    <property type="match status" value="1"/>
</dbReference>
<evidence type="ECO:0000313" key="3">
    <source>
        <dbReference type="Proteomes" id="UP001500841"/>
    </source>
</evidence>
<evidence type="ECO:0000259" key="1">
    <source>
        <dbReference type="SMART" id="SM00849"/>
    </source>
</evidence>
<feature type="domain" description="Metallo-beta-lactamase" evidence="1">
    <location>
        <begin position="13"/>
        <end position="190"/>
    </location>
</feature>
<name>A0ABP7WQ67_9SPHI</name>
<protein>
    <submittedName>
        <fullName evidence="2">MBL fold metallo-hydrolase</fullName>
    </submittedName>
</protein>
<reference evidence="3" key="1">
    <citation type="journal article" date="2019" name="Int. J. Syst. Evol. Microbiol.">
        <title>The Global Catalogue of Microorganisms (GCM) 10K type strain sequencing project: providing services to taxonomists for standard genome sequencing and annotation.</title>
        <authorList>
            <consortium name="The Broad Institute Genomics Platform"/>
            <consortium name="The Broad Institute Genome Sequencing Center for Infectious Disease"/>
            <person name="Wu L."/>
            <person name="Ma J."/>
        </authorList>
    </citation>
    <scope>NUCLEOTIDE SEQUENCE [LARGE SCALE GENOMIC DNA]</scope>
    <source>
        <strain evidence="3">JCM 17085</strain>
    </source>
</reference>
<dbReference type="SUPFAM" id="SSF56281">
    <property type="entry name" value="Metallo-hydrolase/oxidoreductase"/>
    <property type="match status" value="1"/>
</dbReference>
<dbReference type="EMBL" id="BAABCV010000005">
    <property type="protein sequence ID" value="GAA4094210.1"/>
    <property type="molecule type" value="Genomic_DNA"/>
</dbReference>
<proteinExistence type="predicted"/>
<dbReference type="PANTHER" id="PTHR47619:SF1">
    <property type="entry name" value="EXODEOXYRIBONUCLEASE WALJ"/>
    <property type="match status" value="1"/>
</dbReference>
<organism evidence="2 3">
    <name type="scientific">Mucilaginibacter panaciglaebae</name>
    <dbReference type="NCBI Taxonomy" id="502331"/>
    <lineage>
        <taxon>Bacteria</taxon>
        <taxon>Pseudomonadati</taxon>
        <taxon>Bacteroidota</taxon>
        <taxon>Sphingobacteriia</taxon>
        <taxon>Sphingobacteriales</taxon>
        <taxon>Sphingobacteriaceae</taxon>
        <taxon>Mucilaginibacter</taxon>
    </lineage>
</organism>
<dbReference type="SMART" id="SM00849">
    <property type="entry name" value="Lactamase_B"/>
    <property type="match status" value="1"/>
</dbReference>
<keyword evidence="3" id="KW-1185">Reference proteome</keyword>
<comment type="caution">
    <text evidence="2">The sequence shown here is derived from an EMBL/GenBank/DDBJ whole genome shotgun (WGS) entry which is preliminary data.</text>
</comment>
<dbReference type="Proteomes" id="UP001500841">
    <property type="component" value="Unassembled WGS sequence"/>
</dbReference>
<dbReference type="Gene3D" id="3.60.15.10">
    <property type="entry name" value="Ribonuclease Z/Hydroxyacylglutathione hydrolase-like"/>
    <property type="match status" value="1"/>
</dbReference>
<dbReference type="RefSeq" id="WP_345102724.1">
    <property type="nucleotide sequence ID" value="NZ_BAABCV010000005.1"/>
</dbReference>
<dbReference type="InterPro" id="IPR001279">
    <property type="entry name" value="Metallo-B-lactamas"/>
</dbReference>
<dbReference type="InterPro" id="IPR052533">
    <property type="entry name" value="WalJ/YycJ-like"/>
</dbReference>
<accession>A0ABP7WQ67</accession>
<dbReference type="Pfam" id="PF00753">
    <property type="entry name" value="Lactamase_B"/>
    <property type="match status" value="1"/>
</dbReference>